<dbReference type="PIRSF" id="PIRSF011570">
    <property type="entry name" value="SpoVAD"/>
    <property type="match status" value="1"/>
</dbReference>
<evidence type="ECO:0000313" key="1">
    <source>
        <dbReference type="EMBL" id="MFC7391503.1"/>
    </source>
</evidence>
<dbReference type="Proteomes" id="UP001596505">
    <property type="component" value="Unassembled WGS sequence"/>
</dbReference>
<dbReference type="Gene3D" id="3.40.47.40">
    <property type="entry name" value="Stage V sporulation protein AD"/>
    <property type="match status" value="1"/>
</dbReference>
<evidence type="ECO:0000313" key="2">
    <source>
        <dbReference type="Proteomes" id="UP001596505"/>
    </source>
</evidence>
<sequence>MPKMGKQTWKFMTNIYLSSTGTTAGPLESQGPLGNSFDQTYDDMHCGESNWELAERTLMREAIGHCLRKVSKKEQDIDFFLAGDLLNQTVTSNFVAGENQIPFLGMFGACSTSMETLAIAAQFVDSGFANFVIGAVSSHNATAERQFRYPTEYGGSRPKTATFTVTGAGAALVSKEASPILIKEATIGKVIDWGIKDANDLGSAMAPAAADTIAAHLKDTGRQPDDYDLIVTGDLSSVGSPIVKQLLYEKGYNVDSVHQDCGLMIYRPDQPVFAGGSGAACSAVVTYGYIANQITSGLLKRVLVVAAGALFNPIVSQQKETIPCIAHGVVLEAAGGQ</sequence>
<protein>
    <submittedName>
        <fullName evidence="1">Stage V sporulation protein AD</fullName>
    </submittedName>
</protein>
<organism evidence="1 2">
    <name type="scientific">Scopulibacillus cellulosilyticus</name>
    <dbReference type="NCBI Taxonomy" id="2665665"/>
    <lineage>
        <taxon>Bacteria</taxon>
        <taxon>Bacillati</taxon>
        <taxon>Bacillota</taxon>
        <taxon>Bacilli</taxon>
        <taxon>Bacillales</taxon>
        <taxon>Sporolactobacillaceae</taxon>
        <taxon>Scopulibacillus</taxon>
    </lineage>
</organism>
<dbReference type="NCBIfam" id="TIGR02845">
    <property type="entry name" value="spore_V_AD"/>
    <property type="match status" value="1"/>
</dbReference>
<dbReference type="EMBL" id="JBHTCO010000001">
    <property type="protein sequence ID" value="MFC7391503.1"/>
    <property type="molecule type" value="Genomic_DNA"/>
</dbReference>
<dbReference type="Pfam" id="PF07451">
    <property type="entry name" value="SpoVAD"/>
    <property type="match status" value="1"/>
</dbReference>
<name>A0ABW2PQ04_9BACL</name>
<keyword evidence="2" id="KW-1185">Reference proteome</keyword>
<accession>A0ABW2PQ04</accession>
<dbReference type="NCBIfam" id="NF009069">
    <property type="entry name" value="PRK12404.1"/>
    <property type="match status" value="1"/>
</dbReference>
<comment type="caution">
    <text evidence="1">The sequence shown here is derived from an EMBL/GenBank/DDBJ whole genome shotgun (WGS) entry which is preliminary data.</text>
</comment>
<dbReference type="InterPro" id="IPR016039">
    <property type="entry name" value="Thiolase-like"/>
</dbReference>
<dbReference type="RefSeq" id="WP_380962573.1">
    <property type="nucleotide sequence ID" value="NZ_JBHTCO010000001.1"/>
</dbReference>
<reference evidence="2" key="1">
    <citation type="journal article" date="2019" name="Int. J. Syst. Evol. Microbiol.">
        <title>The Global Catalogue of Microorganisms (GCM) 10K type strain sequencing project: providing services to taxonomists for standard genome sequencing and annotation.</title>
        <authorList>
            <consortium name="The Broad Institute Genomics Platform"/>
            <consortium name="The Broad Institute Genome Sequencing Center for Infectious Disease"/>
            <person name="Wu L."/>
            <person name="Ma J."/>
        </authorList>
    </citation>
    <scope>NUCLEOTIDE SEQUENCE [LARGE SCALE GENOMIC DNA]</scope>
    <source>
        <strain evidence="2">CGMCC 1.16305</strain>
    </source>
</reference>
<dbReference type="NCBIfam" id="NF006160">
    <property type="entry name" value="PRK08304.1"/>
    <property type="match status" value="1"/>
</dbReference>
<dbReference type="InterPro" id="IPR038369">
    <property type="entry name" value="SpoVAD_sf"/>
</dbReference>
<dbReference type="InterPro" id="IPR010894">
    <property type="entry name" value="SpoVAD"/>
</dbReference>
<gene>
    <name evidence="1" type="primary">spoVAD</name>
    <name evidence="1" type="ORF">ACFQRG_00565</name>
</gene>
<proteinExistence type="predicted"/>
<dbReference type="SUPFAM" id="SSF53901">
    <property type="entry name" value="Thiolase-like"/>
    <property type="match status" value="1"/>
</dbReference>